<dbReference type="Proteomes" id="UP000316598">
    <property type="component" value="Unassembled WGS sequence"/>
</dbReference>
<gene>
    <name evidence="2" type="ORF">Pla22_00930</name>
</gene>
<proteinExistence type="predicted"/>
<dbReference type="SMART" id="SM00710">
    <property type="entry name" value="PbH1"/>
    <property type="match status" value="7"/>
</dbReference>
<dbReference type="InterPro" id="IPR006626">
    <property type="entry name" value="PbH1"/>
</dbReference>
<sequence>MTIKTSASYRYALGLLAAVGFSLLLCKVGNVAAADFYVSNAGSDENNGSIDQPFASLIHARDMARKSSATDTIWLRSGRYFLPQGMDLGVEDSNTTWQAFENETPVITGGVKVDGWKPWRDGIYQADVSSLGNLAIKQLLYDGQRQWLARYPNFDSENPYGAGWAYVDGELINKYSDRDEDSKRSFVTKSEDWRSWAHPEDVSVFIFARYNWWNDIMPVATAEQETNRITTTQDASYAIRPGDRYYFQGALEDLDTEGEWHFDSREKRLFFKPPRNTKSSVLVPTTRVIVRINKDAHDIELRGLTLECAEGNAVAMTEAKRCRVVASVVRSVGDYHGSGISIKNGTQCEVVGCDISFTGSHGVQVSGGDIKTLTSPGHRVDNCYIHHAGVFHKQGVGVMLSGVGHQVSHCLIHDMPRFAVMFWGNKHQIEKNHMRHLALETEDVGATYTGGRNWISSRGTTLKHNLIHDVLGYGWDGSKWSSPYFAFGIYLDDNTGGVDVIGNIVARCGRSGLHGHSARDNRIEGNIFADNADQQWEFNGWKAGEGRWAEHYDEMVAGYESVVGLPAWKNMRGMDVHPKDIADEQKWVVSGNVFRSNIIAWKNEDAKAMKITAFSPTRNEVDKNLYWHDGREVTTGHHALGRQKSKNLIANPTLKGNLGALPDQWNWQIQTSTSSAELVDDNGDQVLRIGAGYDSSKARDNYPIIASDSLPLRSGASYRLRATMRSDTEASKANLLVQSYVPAKDGMPAHFWGQFPSEVNVSRQWETKETIIRIPAEGEKGWNERMGEAYRVRIDWGQSQGNLFVRDIELVEMEPMSEWASWQSLGFDQNSIIADPKFADRTNDDYRLPSDSPAFQLGFQAIPVDEIGPYESPDRVTWPIEEAEGAREHPLTP</sequence>
<dbReference type="Gene3D" id="2.60.120.260">
    <property type="entry name" value="Galactose-binding domain-like"/>
    <property type="match status" value="1"/>
</dbReference>
<dbReference type="InterPro" id="IPR011050">
    <property type="entry name" value="Pectin_lyase_fold/virulence"/>
</dbReference>
<dbReference type="InterPro" id="IPR012334">
    <property type="entry name" value="Pectin_lyas_fold"/>
</dbReference>
<feature type="domain" description="Right handed beta helix" evidence="1">
    <location>
        <begin position="338"/>
        <end position="474"/>
    </location>
</feature>
<keyword evidence="3" id="KW-1185">Reference proteome</keyword>
<accession>A0A5C5WQN8</accession>
<evidence type="ECO:0000313" key="3">
    <source>
        <dbReference type="Proteomes" id="UP000316598"/>
    </source>
</evidence>
<protein>
    <recommendedName>
        <fullName evidence="1">Right handed beta helix domain-containing protein</fullName>
    </recommendedName>
</protein>
<evidence type="ECO:0000313" key="2">
    <source>
        <dbReference type="EMBL" id="TWT52469.1"/>
    </source>
</evidence>
<dbReference type="Pfam" id="PF13229">
    <property type="entry name" value="Beta_helix"/>
    <property type="match status" value="1"/>
</dbReference>
<evidence type="ECO:0000259" key="1">
    <source>
        <dbReference type="Pfam" id="PF13229"/>
    </source>
</evidence>
<comment type="caution">
    <text evidence="2">The sequence shown here is derived from an EMBL/GenBank/DDBJ whole genome shotgun (WGS) entry which is preliminary data.</text>
</comment>
<dbReference type="AlphaFoldDB" id="A0A5C5WQN8"/>
<dbReference type="RefSeq" id="WP_165440451.1">
    <property type="nucleotide sequence ID" value="NZ_SJPI01000001.1"/>
</dbReference>
<dbReference type="Gene3D" id="2.160.20.10">
    <property type="entry name" value="Single-stranded right-handed beta-helix, Pectin lyase-like"/>
    <property type="match status" value="2"/>
</dbReference>
<name>A0A5C5WQN8_9BACT</name>
<reference evidence="2 3" key="1">
    <citation type="submission" date="2019-02" db="EMBL/GenBank/DDBJ databases">
        <title>Deep-cultivation of Planctomycetes and their phenomic and genomic characterization uncovers novel biology.</title>
        <authorList>
            <person name="Wiegand S."/>
            <person name="Jogler M."/>
            <person name="Boedeker C."/>
            <person name="Pinto D."/>
            <person name="Vollmers J."/>
            <person name="Rivas-Marin E."/>
            <person name="Kohn T."/>
            <person name="Peeters S.H."/>
            <person name="Heuer A."/>
            <person name="Rast P."/>
            <person name="Oberbeckmann S."/>
            <person name="Bunk B."/>
            <person name="Jeske O."/>
            <person name="Meyerdierks A."/>
            <person name="Storesund J.E."/>
            <person name="Kallscheuer N."/>
            <person name="Luecker S."/>
            <person name="Lage O.M."/>
            <person name="Pohl T."/>
            <person name="Merkel B.J."/>
            <person name="Hornburger P."/>
            <person name="Mueller R.-W."/>
            <person name="Bruemmer F."/>
            <person name="Labrenz M."/>
            <person name="Spormann A.M."/>
            <person name="Op Den Camp H."/>
            <person name="Overmann J."/>
            <person name="Amann R."/>
            <person name="Jetten M.S.M."/>
            <person name="Mascher T."/>
            <person name="Medema M.H."/>
            <person name="Devos D.P."/>
            <person name="Kaster A.-K."/>
            <person name="Ovreas L."/>
            <person name="Rohde M."/>
            <person name="Galperin M.Y."/>
            <person name="Jogler C."/>
        </authorList>
    </citation>
    <scope>NUCLEOTIDE SEQUENCE [LARGE SCALE GENOMIC DNA]</scope>
    <source>
        <strain evidence="2 3">Pla22</strain>
    </source>
</reference>
<dbReference type="PANTHER" id="PTHR36453">
    <property type="entry name" value="SECRETED PROTEIN-RELATED"/>
    <property type="match status" value="1"/>
</dbReference>
<dbReference type="InterPro" id="IPR039448">
    <property type="entry name" value="Beta_helix"/>
</dbReference>
<dbReference type="PANTHER" id="PTHR36453:SF1">
    <property type="entry name" value="RIGHT HANDED BETA HELIX DOMAIN-CONTAINING PROTEIN"/>
    <property type="match status" value="1"/>
</dbReference>
<organism evidence="2 3">
    <name type="scientific">Rubripirellula amarantea</name>
    <dbReference type="NCBI Taxonomy" id="2527999"/>
    <lineage>
        <taxon>Bacteria</taxon>
        <taxon>Pseudomonadati</taxon>
        <taxon>Planctomycetota</taxon>
        <taxon>Planctomycetia</taxon>
        <taxon>Pirellulales</taxon>
        <taxon>Pirellulaceae</taxon>
        <taxon>Rubripirellula</taxon>
    </lineage>
</organism>
<dbReference type="EMBL" id="SJPI01000001">
    <property type="protein sequence ID" value="TWT52469.1"/>
    <property type="molecule type" value="Genomic_DNA"/>
</dbReference>
<dbReference type="SUPFAM" id="SSF51126">
    <property type="entry name" value="Pectin lyase-like"/>
    <property type="match status" value="1"/>
</dbReference>